<dbReference type="Gene3D" id="3.10.100.10">
    <property type="entry name" value="Mannose-Binding Protein A, subunit A"/>
    <property type="match status" value="1"/>
</dbReference>
<feature type="domain" description="C-type lectin" evidence="2">
    <location>
        <begin position="49"/>
        <end position="165"/>
    </location>
</feature>
<proteinExistence type="predicted"/>
<keyword evidence="1" id="KW-0732">Signal</keyword>
<gene>
    <name evidence="3" type="primary">106070535</name>
</gene>
<organism evidence="3 4">
    <name type="scientific">Biomphalaria glabrata</name>
    <name type="common">Bloodfluke planorb</name>
    <name type="synonym">Freshwater snail</name>
    <dbReference type="NCBI Taxonomy" id="6526"/>
    <lineage>
        <taxon>Eukaryota</taxon>
        <taxon>Metazoa</taxon>
        <taxon>Spiralia</taxon>
        <taxon>Lophotrochozoa</taxon>
        <taxon>Mollusca</taxon>
        <taxon>Gastropoda</taxon>
        <taxon>Heterobranchia</taxon>
        <taxon>Euthyneura</taxon>
        <taxon>Panpulmonata</taxon>
        <taxon>Hygrophila</taxon>
        <taxon>Lymnaeoidea</taxon>
        <taxon>Planorbidae</taxon>
        <taxon>Biomphalaria</taxon>
    </lineage>
</organism>
<feature type="chain" id="PRO_5012451849" description="C-type lectin domain-containing protein" evidence="1">
    <location>
        <begin position="23"/>
        <end position="167"/>
    </location>
</feature>
<reference evidence="3" key="1">
    <citation type="submission" date="2020-05" db="UniProtKB">
        <authorList>
            <consortium name="EnsemblMetazoa"/>
        </authorList>
    </citation>
    <scope>IDENTIFICATION</scope>
    <source>
        <strain evidence="3">BB02</strain>
    </source>
</reference>
<evidence type="ECO:0000313" key="4">
    <source>
        <dbReference type="Proteomes" id="UP000076420"/>
    </source>
</evidence>
<evidence type="ECO:0000313" key="3">
    <source>
        <dbReference type="EnsemblMetazoa" id="BGLB038672-PA"/>
    </source>
</evidence>
<dbReference type="InterPro" id="IPR001304">
    <property type="entry name" value="C-type_lectin-like"/>
</dbReference>
<dbReference type="VEuPathDB" id="VectorBase:BGLAX_047037"/>
<evidence type="ECO:0000259" key="2">
    <source>
        <dbReference type="PROSITE" id="PS50041"/>
    </source>
</evidence>
<dbReference type="AlphaFoldDB" id="A0A2C9M567"/>
<protein>
    <recommendedName>
        <fullName evidence="2">C-type lectin domain-containing protein</fullName>
    </recommendedName>
</protein>
<evidence type="ECO:0000256" key="1">
    <source>
        <dbReference type="SAM" id="SignalP"/>
    </source>
</evidence>
<feature type="signal peptide" evidence="1">
    <location>
        <begin position="1"/>
        <end position="22"/>
    </location>
</feature>
<dbReference type="PROSITE" id="PS50041">
    <property type="entry name" value="C_TYPE_LECTIN_2"/>
    <property type="match status" value="1"/>
</dbReference>
<dbReference type="SUPFAM" id="SSF56436">
    <property type="entry name" value="C-type lectin-like"/>
    <property type="match status" value="1"/>
</dbReference>
<dbReference type="CDD" id="cd00037">
    <property type="entry name" value="CLECT"/>
    <property type="match status" value="1"/>
</dbReference>
<name>A0A2C9M567_BIOGL</name>
<dbReference type="Pfam" id="PF00059">
    <property type="entry name" value="Lectin_C"/>
    <property type="match status" value="1"/>
</dbReference>
<dbReference type="KEGG" id="bgt:106070535"/>
<dbReference type="InterPro" id="IPR016187">
    <property type="entry name" value="CTDL_fold"/>
</dbReference>
<sequence length="167" mass="19614">MSYHRLPITILLLAALFWKVFPFEKRYTVTRLMAACKRNKGFEIFNNSYVKKCLQYVLPMKYAKAKEYCQARGGMVATFKNKMEQQIAADFFKGRPDYEHPLLYIGLDRLDDLKTFKWIDNEEPYPEYIEKPIPTNVGVDCTSYDTFDLIIGPAFCTINLPFFCEVR</sequence>
<dbReference type="Proteomes" id="UP000076420">
    <property type="component" value="Unassembled WGS sequence"/>
</dbReference>
<dbReference type="InterPro" id="IPR016186">
    <property type="entry name" value="C-type_lectin-like/link_sf"/>
</dbReference>
<dbReference type="EnsemblMetazoa" id="BGLB038672-RA">
    <property type="protein sequence ID" value="BGLB038672-PA"/>
    <property type="gene ID" value="BGLB038672"/>
</dbReference>
<dbReference type="SMART" id="SM00034">
    <property type="entry name" value="CLECT"/>
    <property type="match status" value="1"/>
</dbReference>
<dbReference type="VEuPathDB" id="VectorBase:BGLB038672"/>
<accession>A0A2C9M567</accession>